<dbReference type="EMBL" id="WEGI01000005">
    <property type="protein sequence ID" value="MQY26972.1"/>
    <property type="molecule type" value="Genomic_DNA"/>
</dbReference>
<evidence type="ECO:0000256" key="1">
    <source>
        <dbReference type="ARBA" id="ARBA00007534"/>
    </source>
</evidence>
<accession>A0A7K0DNM7</accession>
<dbReference type="Pfam" id="PF01083">
    <property type="entry name" value="Cutinase"/>
    <property type="match status" value="1"/>
</dbReference>
<feature type="signal peptide" evidence="5">
    <location>
        <begin position="1"/>
        <end position="25"/>
    </location>
</feature>
<dbReference type="InterPro" id="IPR000675">
    <property type="entry name" value="Cutinase/axe"/>
</dbReference>
<evidence type="ECO:0000256" key="2">
    <source>
        <dbReference type="ARBA" id="ARBA00022487"/>
    </source>
</evidence>
<evidence type="ECO:0000313" key="7">
    <source>
        <dbReference type="Proteomes" id="UP000431401"/>
    </source>
</evidence>
<dbReference type="InterPro" id="IPR029058">
    <property type="entry name" value="AB_hydrolase_fold"/>
</dbReference>
<keyword evidence="2" id="KW-0719">Serine esterase</keyword>
<evidence type="ECO:0008006" key="8">
    <source>
        <dbReference type="Google" id="ProtNLM"/>
    </source>
</evidence>
<dbReference type="GO" id="GO:0052689">
    <property type="term" value="F:carboxylic ester hydrolase activity"/>
    <property type="evidence" value="ECO:0007669"/>
    <property type="project" value="UniProtKB-KW"/>
</dbReference>
<proteinExistence type="inferred from homology"/>
<dbReference type="Gene3D" id="3.40.50.1820">
    <property type="entry name" value="alpha/beta hydrolase"/>
    <property type="match status" value="1"/>
</dbReference>
<evidence type="ECO:0000256" key="3">
    <source>
        <dbReference type="ARBA" id="ARBA00022801"/>
    </source>
</evidence>
<evidence type="ECO:0000256" key="4">
    <source>
        <dbReference type="ARBA" id="ARBA00023157"/>
    </source>
</evidence>
<gene>
    <name evidence="6" type="ORF">NRB56_25510</name>
</gene>
<organism evidence="6 7">
    <name type="scientific">Nocardia aurantia</name>
    <dbReference type="NCBI Taxonomy" id="2585199"/>
    <lineage>
        <taxon>Bacteria</taxon>
        <taxon>Bacillati</taxon>
        <taxon>Actinomycetota</taxon>
        <taxon>Actinomycetes</taxon>
        <taxon>Mycobacteriales</taxon>
        <taxon>Nocardiaceae</taxon>
        <taxon>Nocardia</taxon>
    </lineage>
</organism>
<comment type="caution">
    <text evidence="6">The sequence shown here is derived from an EMBL/GenBank/DDBJ whole genome shotgun (WGS) entry which is preliminary data.</text>
</comment>
<keyword evidence="5" id="KW-0732">Signal</keyword>
<protein>
    <recommendedName>
        <fullName evidence="8">Cutinase</fullName>
    </recommendedName>
</protein>
<dbReference type="PANTHER" id="PTHR33630:SF9">
    <property type="entry name" value="CUTINASE 4"/>
    <property type="match status" value="1"/>
</dbReference>
<sequence>MRLKRIAAATAVAAATALGSMTGVAFGSGAAAADPGCPDLYVVAIPGTWETGKDRPEDMSGPGMLAGVTRGLPGSVDVDYVDYAATAFPWEGDIYGASKKQAVDNARGLIGSMAARCGATRFAIVGYSQGADAAGDLAAEIGTGIGVVPPARVAGVGLISDPRRSPTDVQVGPLVGGAGAGGPRVGGFGFLSDRVRTICAEGDLYCATDDTDYLFRMAGFLAQASDPSPLNLWRYQMEAGSIIGDLMAHGGVATLGSQLTEDANKERMQQLTDFYGSGAHTSYGFYRVDGGQSAIGWMHNWIAGMV</sequence>
<comment type="similarity">
    <text evidence="1">Belongs to the cutinase family.</text>
</comment>
<keyword evidence="4" id="KW-1015">Disulfide bond</keyword>
<dbReference type="PANTHER" id="PTHR33630">
    <property type="entry name" value="CUTINASE RV1984C-RELATED-RELATED"/>
    <property type="match status" value="1"/>
</dbReference>
<reference evidence="6 7" key="1">
    <citation type="submission" date="2019-10" db="EMBL/GenBank/DDBJ databases">
        <title>Nocardia macrotermitis sp. nov. and Nocardia aurantia sp. nov., isolated from the gut of fungus growing-termite Macrotermes natalensis.</title>
        <authorList>
            <person name="Benndorf R."/>
            <person name="Schwitalla J."/>
            <person name="Martin K."/>
            <person name="De Beer W."/>
            <person name="Kaster A.-K."/>
            <person name="Vollmers J."/>
            <person name="Poulsen M."/>
            <person name="Beemelmanns C."/>
        </authorList>
    </citation>
    <scope>NUCLEOTIDE SEQUENCE [LARGE SCALE GENOMIC DNA]</scope>
    <source>
        <strain evidence="6 7">RB56</strain>
    </source>
</reference>
<dbReference type="Proteomes" id="UP000431401">
    <property type="component" value="Unassembled WGS sequence"/>
</dbReference>
<evidence type="ECO:0000256" key="5">
    <source>
        <dbReference type="SAM" id="SignalP"/>
    </source>
</evidence>
<dbReference type="SMART" id="SM01110">
    <property type="entry name" value="Cutinase"/>
    <property type="match status" value="1"/>
</dbReference>
<feature type="chain" id="PRO_5038422420" description="Cutinase" evidence="5">
    <location>
        <begin position="26"/>
        <end position="306"/>
    </location>
</feature>
<dbReference type="OrthoDB" id="4409063at2"/>
<dbReference type="RefSeq" id="WP_153341655.1">
    <property type="nucleotide sequence ID" value="NZ_WEGI01000005.1"/>
</dbReference>
<dbReference type="AlphaFoldDB" id="A0A7K0DNM7"/>
<keyword evidence="7" id="KW-1185">Reference proteome</keyword>
<evidence type="ECO:0000313" key="6">
    <source>
        <dbReference type="EMBL" id="MQY26972.1"/>
    </source>
</evidence>
<name>A0A7K0DNM7_9NOCA</name>
<dbReference type="SUPFAM" id="SSF53474">
    <property type="entry name" value="alpha/beta-Hydrolases"/>
    <property type="match status" value="1"/>
</dbReference>
<keyword evidence="3" id="KW-0378">Hydrolase</keyword>